<keyword evidence="3" id="KW-1185">Reference proteome</keyword>
<evidence type="ECO:0000313" key="3">
    <source>
        <dbReference type="Proteomes" id="UP001341840"/>
    </source>
</evidence>
<dbReference type="EMBL" id="JASCZI010121405">
    <property type="protein sequence ID" value="MED6161591.1"/>
    <property type="molecule type" value="Genomic_DNA"/>
</dbReference>
<accession>A0ABU6UN82</accession>
<comment type="caution">
    <text evidence="2">The sequence shown here is derived from an EMBL/GenBank/DDBJ whole genome shotgun (WGS) entry which is preliminary data.</text>
</comment>
<feature type="transmembrane region" description="Helical" evidence="1">
    <location>
        <begin position="151"/>
        <end position="172"/>
    </location>
</feature>
<dbReference type="Proteomes" id="UP001341840">
    <property type="component" value="Unassembled WGS sequence"/>
</dbReference>
<dbReference type="PANTHER" id="PTHR28026:SF8">
    <property type="entry name" value="YGL010W-LIKE PROTEIN"/>
    <property type="match status" value="1"/>
</dbReference>
<organism evidence="2 3">
    <name type="scientific">Stylosanthes scabra</name>
    <dbReference type="NCBI Taxonomy" id="79078"/>
    <lineage>
        <taxon>Eukaryota</taxon>
        <taxon>Viridiplantae</taxon>
        <taxon>Streptophyta</taxon>
        <taxon>Embryophyta</taxon>
        <taxon>Tracheophyta</taxon>
        <taxon>Spermatophyta</taxon>
        <taxon>Magnoliopsida</taxon>
        <taxon>eudicotyledons</taxon>
        <taxon>Gunneridae</taxon>
        <taxon>Pentapetalae</taxon>
        <taxon>rosids</taxon>
        <taxon>fabids</taxon>
        <taxon>Fabales</taxon>
        <taxon>Fabaceae</taxon>
        <taxon>Papilionoideae</taxon>
        <taxon>50 kb inversion clade</taxon>
        <taxon>dalbergioids sensu lato</taxon>
        <taxon>Dalbergieae</taxon>
        <taxon>Pterocarpus clade</taxon>
        <taxon>Stylosanthes</taxon>
    </lineage>
</organism>
<name>A0ABU6UN82_9FABA</name>
<keyword evidence="1" id="KW-1133">Transmembrane helix</keyword>
<gene>
    <name evidence="2" type="ORF">PIB30_062290</name>
</gene>
<keyword evidence="1" id="KW-0812">Transmembrane</keyword>
<proteinExistence type="predicted"/>
<feature type="transmembrane region" description="Helical" evidence="1">
    <location>
        <begin position="91"/>
        <end position="109"/>
    </location>
</feature>
<dbReference type="PANTHER" id="PTHR28026">
    <property type="entry name" value="DUF962 DOMAIN PROTEIN (AFU_ORTHOLOGUE AFUA_8G05310)"/>
    <property type="match status" value="1"/>
</dbReference>
<feature type="transmembrane region" description="Helical" evidence="1">
    <location>
        <begin position="116"/>
        <end position="139"/>
    </location>
</feature>
<protein>
    <submittedName>
        <fullName evidence="2">Uncharacterized protein</fullName>
    </submittedName>
</protein>
<dbReference type="Pfam" id="PF06127">
    <property type="entry name" value="Mpo1-like"/>
    <property type="match status" value="1"/>
</dbReference>
<evidence type="ECO:0000313" key="2">
    <source>
        <dbReference type="EMBL" id="MED6161591.1"/>
    </source>
</evidence>
<sequence>MGKIGLFNLEDHFAFYGAYHSNPVNIAIHELFVWPIFFTALVILYFIPPFFNLPSLEFSLWGSHVVLVWNLGFLVALIYAAYYVILDPKAGSLAALICALCWVVASFVARQLGLSLAWKVVLVVQVVSWSAQFIGHGVFEKRAPALFDNLVQALVMAPFFVLLEALQILFGYEPYPGFQASVQAKIEANIEEWKEKKHKLITS</sequence>
<evidence type="ECO:0000256" key="1">
    <source>
        <dbReference type="SAM" id="Phobius"/>
    </source>
</evidence>
<keyword evidence="1" id="KW-0472">Membrane</keyword>
<feature type="transmembrane region" description="Helical" evidence="1">
    <location>
        <begin position="31"/>
        <end position="53"/>
    </location>
</feature>
<dbReference type="InterPro" id="IPR009305">
    <property type="entry name" value="Mpo1-like"/>
</dbReference>
<feature type="transmembrane region" description="Helical" evidence="1">
    <location>
        <begin position="65"/>
        <end position="85"/>
    </location>
</feature>
<reference evidence="2 3" key="1">
    <citation type="journal article" date="2023" name="Plants (Basel)">
        <title>Bridging the Gap: Combining Genomics and Transcriptomics Approaches to Understand Stylosanthes scabra, an Orphan Legume from the Brazilian Caatinga.</title>
        <authorList>
            <person name="Ferreira-Neto J.R.C."/>
            <person name="da Silva M.D."/>
            <person name="Binneck E."/>
            <person name="de Melo N.F."/>
            <person name="da Silva R.H."/>
            <person name="de Melo A.L.T.M."/>
            <person name="Pandolfi V."/>
            <person name="Bustamante F.O."/>
            <person name="Brasileiro-Vidal A.C."/>
            <person name="Benko-Iseppon A.M."/>
        </authorList>
    </citation>
    <scope>NUCLEOTIDE SEQUENCE [LARGE SCALE GENOMIC DNA]</scope>
    <source>
        <tissue evidence="2">Leaves</tissue>
    </source>
</reference>